<dbReference type="VEuPathDB" id="CryptoDB:Cvel_31007"/>
<accession>A0A0G4HSH3</accession>
<organism evidence="1">
    <name type="scientific">Chromera velia CCMP2878</name>
    <dbReference type="NCBI Taxonomy" id="1169474"/>
    <lineage>
        <taxon>Eukaryota</taxon>
        <taxon>Sar</taxon>
        <taxon>Alveolata</taxon>
        <taxon>Colpodellida</taxon>
        <taxon>Chromeraceae</taxon>
        <taxon>Chromera</taxon>
    </lineage>
</organism>
<reference evidence="1" key="1">
    <citation type="submission" date="2014-11" db="EMBL/GenBank/DDBJ databases">
        <authorList>
            <person name="Otto D Thomas"/>
            <person name="Naeem Raeece"/>
        </authorList>
    </citation>
    <scope>NUCLEOTIDE SEQUENCE</scope>
</reference>
<name>A0A0G4HSH3_9ALVE</name>
<dbReference type="AlphaFoldDB" id="A0A0G4HSH3"/>
<gene>
    <name evidence="1" type="ORF">Cvel_31007</name>
</gene>
<dbReference type="EMBL" id="CDMZ01003697">
    <property type="protein sequence ID" value="CEM47281.1"/>
    <property type="molecule type" value="Genomic_DNA"/>
</dbReference>
<evidence type="ECO:0000313" key="1">
    <source>
        <dbReference type="EMBL" id="CEM47281.1"/>
    </source>
</evidence>
<proteinExistence type="predicted"/>
<protein>
    <submittedName>
        <fullName evidence="1">Uncharacterized protein</fullName>
    </submittedName>
</protein>
<sequence length="222" mass="24990">MADLFVRRVRRQCPSLQFLCLCLVPGVPFDVVAPHVSGRTGGPEGGRRNSLGALEDPVSAWVQSHSQWFRRDSFVPSAWRRSVERFARLVRNRCLNSVGDRVGGSWQSAVRTAARSFGLFAELPSEAERDLKSPSVRPTRGEGSSMGAPQLFLLQEHLLAFSVDVLREPYSSGFASELQRQSDTAGDFRLRWTETERAGVLFADKRTEMTHQELRFDLMMMT</sequence>